<evidence type="ECO:0000313" key="3">
    <source>
        <dbReference type="Ensembl" id="ENSPMGP00000029670.1"/>
    </source>
</evidence>
<dbReference type="PANTHER" id="PTHR47272:SF1">
    <property type="entry name" value="PIGGYBAC TRANSPOSABLE ELEMENT-DERIVED PROTEIN 3-LIKE"/>
    <property type="match status" value="1"/>
</dbReference>
<dbReference type="CDD" id="cd19757">
    <property type="entry name" value="Bbox1"/>
    <property type="match status" value="1"/>
</dbReference>
<dbReference type="InterPro" id="IPR029526">
    <property type="entry name" value="PGBD"/>
</dbReference>
<reference evidence="3" key="2">
    <citation type="submission" date="2025-09" db="UniProtKB">
        <authorList>
            <consortium name="Ensembl"/>
        </authorList>
    </citation>
    <scope>IDENTIFICATION</scope>
</reference>
<feature type="compositionally biased region" description="Basic and acidic residues" evidence="1">
    <location>
        <begin position="1"/>
        <end position="28"/>
    </location>
</feature>
<name>A0A3B4BMG1_9GOBI</name>
<dbReference type="AlphaFoldDB" id="A0A3B4BMG1"/>
<evidence type="ECO:0000313" key="4">
    <source>
        <dbReference type="Proteomes" id="UP000261520"/>
    </source>
</evidence>
<accession>A0A3B4BMG1</accession>
<proteinExistence type="predicted"/>
<feature type="domain" description="PiggyBac transposable element-derived protein" evidence="2">
    <location>
        <begin position="161"/>
        <end position="441"/>
    </location>
</feature>
<evidence type="ECO:0000259" key="2">
    <source>
        <dbReference type="Pfam" id="PF13843"/>
    </source>
</evidence>
<dbReference type="STRING" id="409849.ENSPMGP00000029670"/>
<sequence length="539" mass="61499">MEEGEKVKSPEACDKTEEVKMEEIKLEDQSPPVLEENSSTSETDDTKPSEESLSGNLAATSSYALDELMDIGTVDQEEQEAQIKEEENTMDANISHSPVLSNTGKTLIRIIKPTCTLPMSWGIQSKLTLVRLRISWLCYFLWEFSTSRQWKITGNLGDSLLRRYIHYNDNQQCDGSPDRFYKIRPLFEMLLKECLFIPSTYKRSVDEVMVSYKGTRAGSLRQYVANKPEKWGFKVFCRASSSGIIHDLLVYQGPYTFFSVDLSEEEQELPLGSKVVTTLCKTISQPRISVVFCDNYFISFDLVLSLHANLGIKYIGTVRSNRIGGAHLIEDKELMKRGRGALDYKSTEGVLAVKWYDNKCVTLLSNACGIMPLTRVQRWSKDAKAKIAVQCPSLIAAYNQHMGGIDLSNMLVHLYKTPAKSQRWYFPLFGYALDLCISNSWLVYKRDCDLLNEKPMPLKMFRLAVTHSLKQVNKPAPRVGRPSSANIRYDNYGHWPLHTYNRGWCSLCPKGVSRWKCEKCNVFLCLIGERECFVAYHQK</sequence>
<dbReference type="PANTHER" id="PTHR47272">
    <property type="entry name" value="DDE_TNP_1_7 DOMAIN-CONTAINING PROTEIN"/>
    <property type="match status" value="1"/>
</dbReference>
<keyword evidence="4" id="KW-1185">Reference proteome</keyword>
<dbReference type="Pfam" id="PF13843">
    <property type="entry name" value="DDE_Tnp_1_7"/>
    <property type="match status" value="1"/>
</dbReference>
<evidence type="ECO:0000256" key="1">
    <source>
        <dbReference type="SAM" id="MobiDB-lite"/>
    </source>
</evidence>
<dbReference type="Proteomes" id="UP000261520">
    <property type="component" value="Unplaced"/>
</dbReference>
<reference evidence="3" key="1">
    <citation type="submission" date="2025-08" db="UniProtKB">
        <authorList>
            <consortium name="Ensembl"/>
        </authorList>
    </citation>
    <scope>IDENTIFICATION</scope>
</reference>
<dbReference type="Ensembl" id="ENSPMGT00000031586.1">
    <property type="protein sequence ID" value="ENSPMGP00000029670.1"/>
    <property type="gene ID" value="ENSPMGG00000023881.1"/>
</dbReference>
<organism evidence="3 4">
    <name type="scientific">Periophthalmus magnuspinnatus</name>
    <dbReference type="NCBI Taxonomy" id="409849"/>
    <lineage>
        <taxon>Eukaryota</taxon>
        <taxon>Metazoa</taxon>
        <taxon>Chordata</taxon>
        <taxon>Craniata</taxon>
        <taxon>Vertebrata</taxon>
        <taxon>Euteleostomi</taxon>
        <taxon>Actinopterygii</taxon>
        <taxon>Neopterygii</taxon>
        <taxon>Teleostei</taxon>
        <taxon>Neoteleostei</taxon>
        <taxon>Acanthomorphata</taxon>
        <taxon>Gobiaria</taxon>
        <taxon>Gobiiformes</taxon>
        <taxon>Gobioidei</taxon>
        <taxon>Gobiidae</taxon>
        <taxon>Oxudercinae</taxon>
        <taxon>Periophthalmus</taxon>
    </lineage>
</organism>
<protein>
    <recommendedName>
        <fullName evidence="2">PiggyBac transposable element-derived protein domain-containing protein</fullName>
    </recommendedName>
</protein>
<feature type="region of interest" description="Disordered" evidence="1">
    <location>
        <begin position="1"/>
        <end position="56"/>
    </location>
</feature>